<dbReference type="EMBL" id="LGCL01000016">
    <property type="protein sequence ID" value="KPL78868.1"/>
    <property type="molecule type" value="Genomic_DNA"/>
</dbReference>
<organism evidence="1 2">
    <name type="scientific">Ornatilinea apprima</name>
    <dbReference type="NCBI Taxonomy" id="1134406"/>
    <lineage>
        <taxon>Bacteria</taxon>
        <taxon>Bacillati</taxon>
        <taxon>Chloroflexota</taxon>
        <taxon>Anaerolineae</taxon>
        <taxon>Anaerolineales</taxon>
        <taxon>Anaerolineaceae</taxon>
        <taxon>Ornatilinea</taxon>
    </lineage>
</organism>
<keyword evidence="2" id="KW-1185">Reference proteome</keyword>
<evidence type="ECO:0000313" key="2">
    <source>
        <dbReference type="Proteomes" id="UP000050417"/>
    </source>
</evidence>
<reference evidence="1 2" key="1">
    <citation type="submission" date="2015-07" db="EMBL/GenBank/DDBJ databases">
        <title>Genome sequence of Ornatilinea apprima DSM 23815.</title>
        <authorList>
            <person name="Hemp J."/>
            <person name="Ward L.M."/>
            <person name="Pace L.A."/>
            <person name="Fischer W.W."/>
        </authorList>
    </citation>
    <scope>NUCLEOTIDE SEQUENCE [LARGE SCALE GENOMIC DNA]</scope>
    <source>
        <strain evidence="1 2">P3M-1</strain>
    </source>
</reference>
<gene>
    <name evidence="1" type="ORF">ADN00_05250</name>
</gene>
<dbReference type="AlphaFoldDB" id="A0A0P6Y0X3"/>
<proteinExistence type="predicted"/>
<dbReference type="Proteomes" id="UP000050417">
    <property type="component" value="Unassembled WGS sequence"/>
</dbReference>
<comment type="caution">
    <text evidence="1">The sequence shown here is derived from an EMBL/GenBank/DDBJ whole genome shotgun (WGS) entry which is preliminary data.</text>
</comment>
<accession>A0A0P6Y0X3</accession>
<sequence>MVYNHQRSRLIGQPTRGKTARNRLRRSDVFLLLYAEELLRRQGEIYTQSFYVDLGYGAEAHTTLESAQRFRQINPALPVLGVEIDPARVATAKPYENAITQFRLGGFNIPLQPGESARIIRAFNVLRQYEEGQVAGAHYLLASQLVPGGLVLEGTSDPFGRVWVANLLRKRPLTGSETALEHEGIVFGTNFRWGFEPGIFQPVLPKNYIHRMRPGEAIHEFMEAWKEAARLSAPFKTFGLRHWFTASAHLLQQMGYAVELRDRYLRRGFLVWKFNQPKTLLPDKQLMEK</sequence>
<dbReference type="PATRIC" id="fig|1134406.4.peg.1524"/>
<evidence type="ECO:0000313" key="1">
    <source>
        <dbReference type="EMBL" id="KPL78868.1"/>
    </source>
</evidence>
<name>A0A0P6Y0X3_9CHLR</name>
<protein>
    <recommendedName>
        <fullName evidence="3">Methylase</fullName>
    </recommendedName>
</protein>
<dbReference type="STRING" id="1134406.ADN00_05250"/>
<evidence type="ECO:0008006" key="3">
    <source>
        <dbReference type="Google" id="ProtNLM"/>
    </source>
</evidence>